<evidence type="ECO:0000256" key="1">
    <source>
        <dbReference type="ARBA" id="ARBA00004123"/>
    </source>
</evidence>
<keyword evidence="8" id="KW-0862">Zinc</keyword>
<feature type="non-terminal residue" evidence="15">
    <location>
        <position position="399"/>
    </location>
</feature>
<dbReference type="InterPro" id="IPR000536">
    <property type="entry name" value="Nucl_hrmn_rcpt_lig-bd"/>
</dbReference>
<evidence type="ECO:0000256" key="2">
    <source>
        <dbReference type="ARBA" id="ARBA00004496"/>
    </source>
</evidence>
<evidence type="ECO:0000256" key="5">
    <source>
        <dbReference type="ARBA" id="ARBA00022491"/>
    </source>
</evidence>
<accession>A0A5J5CYK9</accession>
<keyword evidence="10" id="KW-0238">DNA-binding</keyword>
<evidence type="ECO:0000256" key="4">
    <source>
        <dbReference type="ARBA" id="ARBA00022490"/>
    </source>
</evidence>
<evidence type="ECO:0000256" key="10">
    <source>
        <dbReference type="ARBA" id="ARBA00023125"/>
    </source>
</evidence>
<dbReference type="GO" id="GO:0005634">
    <property type="term" value="C:nucleus"/>
    <property type="evidence" value="ECO:0007669"/>
    <property type="project" value="UniProtKB-SubCell"/>
</dbReference>
<evidence type="ECO:0000256" key="9">
    <source>
        <dbReference type="ARBA" id="ARBA00023015"/>
    </source>
</evidence>
<dbReference type="GO" id="GO:0007623">
    <property type="term" value="P:circadian rhythm"/>
    <property type="evidence" value="ECO:0007669"/>
    <property type="project" value="TreeGrafter"/>
</dbReference>
<dbReference type="Proteomes" id="UP000327493">
    <property type="component" value="Chromosome 14"/>
</dbReference>
<feature type="domain" description="NR LBD" evidence="14">
    <location>
        <begin position="38"/>
        <end position="254"/>
    </location>
</feature>
<dbReference type="PANTHER" id="PTHR24081">
    <property type="entry name" value="NUCLEAR RECEPTOR SUBFAMILY 0 GROUP B"/>
    <property type="match status" value="1"/>
</dbReference>
<evidence type="ECO:0000256" key="13">
    <source>
        <dbReference type="ARBA" id="ARBA00023242"/>
    </source>
</evidence>
<dbReference type="AlphaFoldDB" id="A0A5J5CYK9"/>
<dbReference type="Pfam" id="PF00104">
    <property type="entry name" value="Hormone_recep"/>
    <property type="match status" value="1"/>
</dbReference>
<sequence length="399" mass="43428">MFPLEEIANRTCSGYRIQYPPTILYNILSGEENSYLNSKLKGKATAYNCHCEQRRTVCLKDPKATGQVAAGVLEKTICFVKSLPSFSQLPSQDQSSLLRHCWVPLLVLGLAQEKIVFEVTDVPNSSILRQILLGSGLTGKEADLPTLAGVHKLRSCLYQLWNLDLSPKEYAYLKAVHGLSALLSVEGLQQEAQRALREAVHLLHPEDPTRLSHVLLAAYSVQTIKHSMVTELFFKPAFARVGSCNWAVPYWPVRGGSSWVPWASSSLELGALPGTMFSSSMSGPDSESAWAAAIPARTQAGVGGSVLGVIHDSHERSKKVGGWCAGGPSRGHRFIQRFPTLPGDVSHPPTPEVGSLLLLQESHVRFRLGLLAGHQASNTASILLLGEGFMANSENRDIK</sequence>
<evidence type="ECO:0000313" key="15">
    <source>
        <dbReference type="EMBL" id="KAA8586239.1"/>
    </source>
</evidence>
<name>A0A5J5CYK9_9PERO</name>
<protein>
    <recommendedName>
        <fullName evidence="14">NR LBD domain-containing protein</fullName>
    </recommendedName>
</protein>
<organism evidence="15 16">
    <name type="scientific">Etheostoma spectabile</name>
    <name type="common">orangethroat darter</name>
    <dbReference type="NCBI Taxonomy" id="54343"/>
    <lineage>
        <taxon>Eukaryota</taxon>
        <taxon>Metazoa</taxon>
        <taxon>Chordata</taxon>
        <taxon>Craniata</taxon>
        <taxon>Vertebrata</taxon>
        <taxon>Euteleostomi</taxon>
        <taxon>Actinopterygii</taxon>
        <taxon>Neopterygii</taxon>
        <taxon>Teleostei</taxon>
        <taxon>Neoteleostei</taxon>
        <taxon>Acanthomorphata</taxon>
        <taxon>Eupercaria</taxon>
        <taxon>Perciformes</taxon>
        <taxon>Percoidei</taxon>
        <taxon>Percidae</taxon>
        <taxon>Etheostomatinae</taxon>
        <taxon>Etheostoma</taxon>
    </lineage>
</organism>
<keyword evidence="4" id="KW-0963">Cytoplasm</keyword>
<dbReference type="InterPro" id="IPR033544">
    <property type="entry name" value="NR0B1/2"/>
</dbReference>
<comment type="caution">
    <text evidence="15">The sequence shown here is derived from an EMBL/GenBank/DDBJ whole genome shotgun (WGS) entry which is preliminary data.</text>
</comment>
<dbReference type="GO" id="GO:0005737">
    <property type="term" value="C:cytoplasm"/>
    <property type="evidence" value="ECO:0007669"/>
    <property type="project" value="UniProtKB-SubCell"/>
</dbReference>
<evidence type="ECO:0000256" key="6">
    <source>
        <dbReference type="ARBA" id="ARBA00022723"/>
    </source>
</evidence>
<evidence type="ECO:0000256" key="11">
    <source>
        <dbReference type="ARBA" id="ARBA00023163"/>
    </source>
</evidence>
<keyword evidence="13" id="KW-0539">Nucleus</keyword>
<comment type="similarity">
    <text evidence="3">Belongs to the nuclear hormone receptor family. NR0 subfamily.</text>
</comment>
<dbReference type="Gene3D" id="1.10.565.10">
    <property type="entry name" value="Retinoid X Receptor"/>
    <property type="match status" value="1"/>
</dbReference>
<dbReference type="GO" id="GO:0000122">
    <property type="term" value="P:negative regulation of transcription by RNA polymerase II"/>
    <property type="evidence" value="ECO:0007669"/>
    <property type="project" value="TreeGrafter"/>
</dbReference>
<dbReference type="InterPro" id="IPR035500">
    <property type="entry name" value="NHR-like_dom_sf"/>
</dbReference>
<comment type="subcellular location">
    <subcellularLocation>
        <location evidence="2">Cytoplasm</location>
    </subcellularLocation>
    <subcellularLocation>
        <location evidence="1">Nucleus</location>
    </subcellularLocation>
</comment>
<dbReference type="EMBL" id="VOFY01000014">
    <property type="protein sequence ID" value="KAA8586239.1"/>
    <property type="molecule type" value="Genomic_DNA"/>
</dbReference>
<evidence type="ECO:0000259" key="14">
    <source>
        <dbReference type="PROSITE" id="PS51843"/>
    </source>
</evidence>
<reference evidence="15 16" key="1">
    <citation type="submission" date="2019-08" db="EMBL/GenBank/DDBJ databases">
        <title>A chromosome-level genome assembly, high-density linkage maps, and genome scans reveal the genomic architecture of hybrid incompatibilities underlying speciation via character displacement in darters (Percidae: Etheostominae).</title>
        <authorList>
            <person name="Moran R.L."/>
            <person name="Catchen J.M."/>
            <person name="Fuller R.C."/>
        </authorList>
    </citation>
    <scope>NUCLEOTIDE SEQUENCE [LARGE SCALE GENOMIC DNA]</scope>
    <source>
        <strain evidence="15">EspeVRDwgs_2016</strain>
        <tissue evidence="15">Muscle</tissue>
    </source>
</reference>
<dbReference type="InterPro" id="IPR001723">
    <property type="entry name" value="Nuclear_hrmn_rcpt"/>
</dbReference>
<evidence type="ECO:0000256" key="3">
    <source>
        <dbReference type="ARBA" id="ARBA00006647"/>
    </source>
</evidence>
<evidence type="ECO:0000313" key="16">
    <source>
        <dbReference type="Proteomes" id="UP000327493"/>
    </source>
</evidence>
<dbReference type="GO" id="GO:0003677">
    <property type="term" value="F:DNA binding"/>
    <property type="evidence" value="ECO:0007669"/>
    <property type="project" value="UniProtKB-KW"/>
</dbReference>
<keyword evidence="12" id="KW-0675">Receptor</keyword>
<keyword evidence="11" id="KW-0804">Transcription</keyword>
<proteinExistence type="inferred from homology"/>
<evidence type="ECO:0000256" key="12">
    <source>
        <dbReference type="ARBA" id="ARBA00023170"/>
    </source>
</evidence>
<evidence type="ECO:0000256" key="7">
    <source>
        <dbReference type="ARBA" id="ARBA00022771"/>
    </source>
</evidence>
<keyword evidence="9" id="KW-0805">Transcription regulation</keyword>
<keyword evidence="7" id="KW-0863">Zinc-finger</keyword>
<dbReference type="GO" id="GO:0003714">
    <property type="term" value="F:transcription corepressor activity"/>
    <property type="evidence" value="ECO:0007669"/>
    <property type="project" value="TreeGrafter"/>
</dbReference>
<dbReference type="SMART" id="SM00430">
    <property type="entry name" value="HOLI"/>
    <property type="match status" value="1"/>
</dbReference>
<dbReference type="PANTHER" id="PTHR24081:SF0">
    <property type="entry name" value="NUCLEAR RECEPTOR SUBFAMILY 0 GROUP B MEMBER 2"/>
    <property type="match status" value="1"/>
</dbReference>
<dbReference type="PRINTS" id="PR00398">
    <property type="entry name" value="STRDHORMONER"/>
</dbReference>
<keyword evidence="16" id="KW-1185">Reference proteome</keyword>
<dbReference type="PROSITE" id="PS51843">
    <property type="entry name" value="NR_LBD"/>
    <property type="match status" value="1"/>
</dbReference>
<evidence type="ECO:0000256" key="8">
    <source>
        <dbReference type="ARBA" id="ARBA00022833"/>
    </source>
</evidence>
<gene>
    <name evidence="15" type="ORF">FQN60_007808</name>
</gene>
<dbReference type="GO" id="GO:0008270">
    <property type="term" value="F:zinc ion binding"/>
    <property type="evidence" value="ECO:0007669"/>
    <property type="project" value="UniProtKB-KW"/>
</dbReference>
<dbReference type="SUPFAM" id="SSF48508">
    <property type="entry name" value="Nuclear receptor ligand-binding domain"/>
    <property type="match status" value="1"/>
</dbReference>
<keyword evidence="6" id="KW-0479">Metal-binding</keyword>
<keyword evidence="5" id="KW-0678">Repressor</keyword>